<keyword evidence="2" id="KW-1185">Reference proteome</keyword>
<proteinExistence type="predicted"/>
<reference evidence="1" key="1">
    <citation type="submission" date="2022-10" db="EMBL/GenBank/DDBJ databases">
        <title>Streptomyces beihaiensis sp. nov., a chitin degrading actinobacterium, isolated from shrimp pond soil.</title>
        <authorList>
            <person name="Xie J."/>
            <person name="Shen N."/>
        </authorList>
    </citation>
    <scope>NUCLEOTIDE SEQUENCE</scope>
    <source>
        <strain evidence="1">GXMU-J5</strain>
    </source>
</reference>
<dbReference type="RefSeq" id="WP_266603880.1">
    <property type="nucleotide sequence ID" value="NZ_JAPHNL010000296.1"/>
</dbReference>
<gene>
    <name evidence="1" type="ORF">OFY01_26085</name>
</gene>
<dbReference type="EMBL" id="JAPHNL010000296">
    <property type="protein sequence ID" value="MCX3063166.1"/>
    <property type="molecule type" value="Genomic_DNA"/>
</dbReference>
<evidence type="ECO:0000313" key="1">
    <source>
        <dbReference type="EMBL" id="MCX3063166.1"/>
    </source>
</evidence>
<comment type="caution">
    <text evidence="1">The sequence shown here is derived from an EMBL/GenBank/DDBJ whole genome shotgun (WGS) entry which is preliminary data.</text>
</comment>
<protein>
    <recommendedName>
        <fullName evidence="3">Hippurate hydrolase</fullName>
    </recommendedName>
</protein>
<dbReference type="Proteomes" id="UP001163064">
    <property type="component" value="Unassembled WGS sequence"/>
</dbReference>
<sequence>MSVSYEARALAEELIALRREIHAEPELGRQLTLTRQKGRWTPWTAGAYLVLGACPPAPDLGDCAYNHAPRAVFDDSVVPSPTVPRCSRS</sequence>
<accession>A0ABT3U3A1</accession>
<evidence type="ECO:0000313" key="2">
    <source>
        <dbReference type="Proteomes" id="UP001163064"/>
    </source>
</evidence>
<name>A0ABT3U3A1_9ACTN</name>
<organism evidence="1 2">
    <name type="scientific">Streptomyces beihaiensis</name>
    <dbReference type="NCBI Taxonomy" id="2984495"/>
    <lineage>
        <taxon>Bacteria</taxon>
        <taxon>Bacillati</taxon>
        <taxon>Actinomycetota</taxon>
        <taxon>Actinomycetes</taxon>
        <taxon>Kitasatosporales</taxon>
        <taxon>Streptomycetaceae</taxon>
        <taxon>Streptomyces</taxon>
    </lineage>
</organism>
<evidence type="ECO:0008006" key="3">
    <source>
        <dbReference type="Google" id="ProtNLM"/>
    </source>
</evidence>